<evidence type="ECO:0000313" key="2">
    <source>
        <dbReference type="Proteomes" id="UP001054902"/>
    </source>
</evidence>
<sequence length="129" mass="13750">MSNYLCNACICCYSSIDTKDIKIGIVNKTDFLCLVNDCCLAVDTESLGVGMVTAPDEICKVGLAVCTLGLKKPTTCIAAAQHCLCIKEAASFPFDKDYVPSFTCAYCFLSCAPEFGCAVQAPATNNMSR</sequence>
<dbReference type="EMBL" id="BLLK01000062">
    <property type="protein sequence ID" value="GFH59382.1"/>
    <property type="molecule type" value="Genomic_DNA"/>
</dbReference>
<gene>
    <name evidence="1" type="ORF">CTEN210_15858</name>
</gene>
<proteinExistence type="predicted"/>
<dbReference type="AlphaFoldDB" id="A0AAD3D7K2"/>
<organism evidence="1 2">
    <name type="scientific">Chaetoceros tenuissimus</name>
    <dbReference type="NCBI Taxonomy" id="426638"/>
    <lineage>
        <taxon>Eukaryota</taxon>
        <taxon>Sar</taxon>
        <taxon>Stramenopiles</taxon>
        <taxon>Ochrophyta</taxon>
        <taxon>Bacillariophyta</taxon>
        <taxon>Coscinodiscophyceae</taxon>
        <taxon>Chaetocerotophycidae</taxon>
        <taxon>Chaetocerotales</taxon>
        <taxon>Chaetocerotaceae</taxon>
        <taxon>Chaetoceros</taxon>
    </lineage>
</organism>
<name>A0AAD3D7K2_9STRA</name>
<reference evidence="1 2" key="1">
    <citation type="journal article" date="2021" name="Sci. Rep.">
        <title>The genome of the diatom Chaetoceros tenuissimus carries an ancient integrated fragment of an extant virus.</title>
        <authorList>
            <person name="Hongo Y."/>
            <person name="Kimura K."/>
            <person name="Takaki Y."/>
            <person name="Yoshida Y."/>
            <person name="Baba S."/>
            <person name="Kobayashi G."/>
            <person name="Nagasaki K."/>
            <person name="Hano T."/>
            <person name="Tomaru Y."/>
        </authorList>
    </citation>
    <scope>NUCLEOTIDE SEQUENCE [LARGE SCALE GENOMIC DNA]</scope>
    <source>
        <strain evidence="1 2">NIES-3715</strain>
    </source>
</reference>
<protein>
    <submittedName>
        <fullName evidence="1">Uncharacterized protein</fullName>
    </submittedName>
</protein>
<comment type="caution">
    <text evidence="1">The sequence shown here is derived from an EMBL/GenBank/DDBJ whole genome shotgun (WGS) entry which is preliminary data.</text>
</comment>
<dbReference type="Proteomes" id="UP001054902">
    <property type="component" value="Unassembled WGS sequence"/>
</dbReference>
<accession>A0AAD3D7K2</accession>
<keyword evidence="2" id="KW-1185">Reference proteome</keyword>
<evidence type="ECO:0000313" key="1">
    <source>
        <dbReference type="EMBL" id="GFH59382.1"/>
    </source>
</evidence>